<organism evidence="2">
    <name type="scientific">Klebsiella oxytoca</name>
    <dbReference type="NCBI Taxonomy" id="571"/>
    <lineage>
        <taxon>Bacteria</taxon>
        <taxon>Pseudomonadati</taxon>
        <taxon>Pseudomonadota</taxon>
        <taxon>Gammaproteobacteria</taxon>
        <taxon>Enterobacterales</taxon>
        <taxon>Enterobacteriaceae</taxon>
        <taxon>Klebsiella/Raoultella group</taxon>
        <taxon>Klebsiella</taxon>
    </lineage>
</organism>
<name>A0A6C0L1L0_KLEOX</name>
<dbReference type="PANTHER" id="PTHR13696">
    <property type="entry name" value="P-LOOP CONTAINING NUCLEOSIDE TRIPHOSPHATE HYDROLASE"/>
    <property type="match status" value="1"/>
</dbReference>
<dbReference type="InterPro" id="IPR025669">
    <property type="entry name" value="AAA_dom"/>
</dbReference>
<dbReference type="AlphaFoldDB" id="A0A6C0L1L0"/>
<dbReference type="InterPro" id="IPR027417">
    <property type="entry name" value="P-loop_NTPase"/>
</dbReference>
<keyword evidence="2" id="KW-0614">Plasmid</keyword>
<dbReference type="Gene3D" id="3.40.50.300">
    <property type="entry name" value="P-loop containing nucleotide triphosphate hydrolases"/>
    <property type="match status" value="1"/>
</dbReference>
<proteinExistence type="predicted"/>
<feature type="domain" description="AAA" evidence="1">
    <location>
        <begin position="14"/>
        <end position="198"/>
    </location>
</feature>
<dbReference type="PANTHER" id="PTHR13696:SF99">
    <property type="entry name" value="COBYRINIC ACID AC-DIAMIDE SYNTHASE"/>
    <property type="match status" value="1"/>
</dbReference>
<evidence type="ECO:0000259" key="1">
    <source>
        <dbReference type="Pfam" id="PF13614"/>
    </source>
</evidence>
<dbReference type="InterPro" id="IPR050678">
    <property type="entry name" value="DNA_Partitioning_ATPase"/>
</dbReference>
<dbReference type="EMBL" id="MN783744">
    <property type="protein sequence ID" value="QHU23981.1"/>
    <property type="molecule type" value="Genomic_DNA"/>
</dbReference>
<dbReference type="SUPFAM" id="SSF52540">
    <property type="entry name" value="P-loop containing nucleoside triphosphate hydrolases"/>
    <property type="match status" value="1"/>
</dbReference>
<protein>
    <submittedName>
        <fullName evidence="2">ParA</fullName>
    </submittedName>
</protein>
<dbReference type="CDD" id="cd02042">
    <property type="entry name" value="ParAB_family"/>
    <property type="match status" value="1"/>
</dbReference>
<reference evidence="2" key="1">
    <citation type="journal article" date="2020" name="Antimicrob. Agents Chemother.">
        <title>A multi-species bunch of VIM-1 carbapenemase producing Enterobacterales linked by a novel, highly conjugative and broad-host range IncA plasmid, menaces the re-emergence of VIM-1.</title>
        <authorList>
            <person name="Arcari G."/>
            <person name="Di Lella F.M."/>
            <person name="Bibbolino G."/>
            <person name="Mengoni F."/>
            <person name="Beccaccioli M."/>
            <person name="Antonelli G."/>
            <person name="Faino L."/>
            <person name="Carattoli A."/>
        </authorList>
    </citation>
    <scope>NUCLEOTIDE SEQUENCE</scope>
    <source>
        <plasmid evidence="2">pFDL-VIM</plasmid>
    </source>
</reference>
<accession>A0A6C0L1L0</accession>
<sequence>MDHLRETKIEVGMAKVISFANQKGGVGKSTLCIQQAFYLALQKKKKVLVLDMDGQGNTSSRLAPRRELEDDDYEPILTGTKTAELFAYELDGIEVMHCPCGADLIHTPKNDPDLFEMEAVPLDQAMNPARHLAELFENYDYVLIDCPPSLGRKLVAALVMSTHVACPVKLSGFAVDGVEGLLNTIIGVREAYNQDLEILGIVINDMDRSVNHDKALKALENTVPDLLFENKIMHRPPLDTATTDGVPVWELRYGHVAAKEVEAVLEELLEKVG</sequence>
<evidence type="ECO:0000313" key="2">
    <source>
        <dbReference type="EMBL" id="QHU23981.1"/>
    </source>
</evidence>
<dbReference type="Pfam" id="PF13614">
    <property type="entry name" value="AAA_31"/>
    <property type="match status" value="1"/>
</dbReference>
<geneLocation type="plasmid" evidence="2">
    <name>pFDL-VIM</name>
</geneLocation>